<name>A0ABN9BPH5_9NEOB</name>
<proteinExistence type="predicted"/>
<accession>A0ABN9BPH5</accession>
<evidence type="ECO:0000313" key="3">
    <source>
        <dbReference type="Proteomes" id="UP001162483"/>
    </source>
</evidence>
<sequence length="461" mass="50274">NFNLTLYPEATQGKSYKDVSKVDGKASLRVGCMKIVFLNKFLVSLLRFLNNFQAAKERLSAATAQAAHRAATSVKDLAERSFRLLMDIHLKAPVIVIPQSSVSNNALVADLGLIKIQNQFRLISSDQELAPVVDCMTISLTEFKLSRTVLSSTPSQSDIQLLYPINLSLAVNRNLAASWYHQIPVLEVKGHLNSMDVCLSQEDLNVLFSVLVENLGEGGESTADLEQVPVQSETVKSTRDNLQASVTSLKPSNESSLDLGVVKSSAALNLLLNFEIKKVIVQLMRQARGSPLHVVQISQLGAETRVGIHEMTATVYLQKISMTCNDFKGSAGGPLLLVNSSDDTKEHLLKMEYVKADRNGPGFKTIHNNTVQRLSASMTSLDLTLHTQALLSLMNFMSGAIPSGETSVAEKTKELKSSLGRRKSISTKPDIAVPAAKEEDIIDMKLSATLNAFNVFICDES</sequence>
<dbReference type="EMBL" id="CATNWA010005215">
    <property type="protein sequence ID" value="CAI9549564.1"/>
    <property type="molecule type" value="Genomic_DNA"/>
</dbReference>
<feature type="domain" description="VPS13-like middle region" evidence="1">
    <location>
        <begin position="1"/>
        <end position="275"/>
    </location>
</feature>
<evidence type="ECO:0000313" key="2">
    <source>
        <dbReference type="EMBL" id="CAI9549564.1"/>
    </source>
</evidence>
<dbReference type="InterPro" id="IPR026847">
    <property type="entry name" value="VPS13"/>
</dbReference>
<dbReference type="PANTHER" id="PTHR16166:SF125">
    <property type="entry name" value="INTERMEMBRANE LIPID TRANSFER PROTEIN VPS13C"/>
    <property type="match status" value="1"/>
</dbReference>
<protein>
    <recommendedName>
        <fullName evidence="1">VPS13-like middle region domain-containing protein</fullName>
    </recommendedName>
</protein>
<dbReference type="PANTHER" id="PTHR16166">
    <property type="entry name" value="VACUOLAR PROTEIN SORTING-ASSOCIATED PROTEIN VPS13"/>
    <property type="match status" value="1"/>
</dbReference>
<reference evidence="2" key="1">
    <citation type="submission" date="2023-05" db="EMBL/GenBank/DDBJ databases">
        <authorList>
            <person name="Stuckert A."/>
        </authorList>
    </citation>
    <scope>NUCLEOTIDE SEQUENCE</scope>
</reference>
<organism evidence="2 3">
    <name type="scientific">Staurois parvus</name>
    <dbReference type="NCBI Taxonomy" id="386267"/>
    <lineage>
        <taxon>Eukaryota</taxon>
        <taxon>Metazoa</taxon>
        <taxon>Chordata</taxon>
        <taxon>Craniata</taxon>
        <taxon>Vertebrata</taxon>
        <taxon>Euteleostomi</taxon>
        <taxon>Amphibia</taxon>
        <taxon>Batrachia</taxon>
        <taxon>Anura</taxon>
        <taxon>Neobatrachia</taxon>
        <taxon>Ranoidea</taxon>
        <taxon>Ranidae</taxon>
        <taxon>Staurois</taxon>
    </lineage>
</organism>
<feature type="non-terminal residue" evidence="2">
    <location>
        <position position="1"/>
    </location>
</feature>
<comment type="caution">
    <text evidence="2">The sequence shown here is derived from an EMBL/GenBank/DDBJ whole genome shotgun (WGS) entry which is preliminary data.</text>
</comment>
<dbReference type="InterPro" id="IPR056747">
    <property type="entry name" value="VPS13-like_M"/>
</dbReference>
<gene>
    <name evidence="2" type="ORF">SPARVUS_LOCUS3372868</name>
</gene>
<feature type="non-terminal residue" evidence="2">
    <location>
        <position position="461"/>
    </location>
</feature>
<dbReference type="Pfam" id="PF25033">
    <property type="entry name" value="VPS13_M"/>
    <property type="match status" value="1"/>
</dbReference>
<evidence type="ECO:0000259" key="1">
    <source>
        <dbReference type="Pfam" id="PF25033"/>
    </source>
</evidence>
<keyword evidence="3" id="KW-1185">Reference proteome</keyword>
<dbReference type="Proteomes" id="UP001162483">
    <property type="component" value="Unassembled WGS sequence"/>
</dbReference>